<dbReference type="AlphaFoldDB" id="A0A843R2L2"/>
<evidence type="ECO:0000256" key="1">
    <source>
        <dbReference type="SAM" id="Phobius"/>
    </source>
</evidence>
<dbReference type="EMBL" id="WHJL01000024">
    <property type="protein sequence ID" value="MPQ35156.1"/>
    <property type="molecule type" value="Genomic_DNA"/>
</dbReference>
<keyword evidence="1" id="KW-0812">Transmembrane</keyword>
<feature type="transmembrane region" description="Helical" evidence="1">
    <location>
        <begin position="21"/>
        <end position="37"/>
    </location>
</feature>
<comment type="caution">
    <text evidence="2">The sequence shown here is derived from an EMBL/GenBank/DDBJ whole genome shotgun (WGS) entry which is preliminary data.</text>
</comment>
<gene>
    <name evidence="2" type="ORF">GC247_04440</name>
</gene>
<evidence type="ECO:0000313" key="2">
    <source>
        <dbReference type="EMBL" id="MPQ35156.1"/>
    </source>
</evidence>
<proteinExistence type="predicted"/>
<accession>A0A843R2L2</accession>
<organism evidence="2 3">
    <name type="scientific">Limosilactobacillus fermentum</name>
    <name type="common">Lactobacillus fermentum</name>
    <dbReference type="NCBI Taxonomy" id="1613"/>
    <lineage>
        <taxon>Bacteria</taxon>
        <taxon>Bacillati</taxon>
        <taxon>Bacillota</taxon>
        <taxon>Bacilli</taxon>
        <taxon>Lactobacillales</taxon>
        <taxon>Lactobacillaceae</taxon>
        <taxon>Limosilactobacillus</taxon>
    </lineage>
</organism>
<reference evidence="2 3" key="1">
    <citation type="submission" date="2019-10" db="EMBL/GenBank/DDBJ databases">
        <title>Genome Sequencing and assembly of Lactobacillus fermentum I2, a lactic acid bacteria.</title>
        <authorList>
            <person name="Lopes L.S."/>
            <person name="Persinoti G.F."/>
            <person name="Riano-Pachon D.M."/>
            <person name="Labate C.A."/>
        </authorList>
    </citation>
    <scope>NUCLEOTIDE SEQUENCE [LARGE SCALE GENOMIC DNA]</scope>
    <source>
        <strain evidence="2 3">I2</strain>
    </source>
</reference>
<keyword evidence="1" id="KW-0472">Membrane</keyword>
<dbReference type="RefSeq" id="WP_152728613.1">
    <property type="nucleotide sequence ID" value="NZ_CALYNE010000082.1"/>
</dbReference>
<sequence>MRLSQMTETIRKPKKPWYKKPGWWVVIILVTPPIALWCMTPYGFWSFFGALVLGFFYDRGR</sequence>
<protein>
    <submittedName>
        <fullName evidence="2">Uncharacterized protein</fullName>
    </submittedName>
</protein>
<name>A0A843R2L2_LIMFE</name>
<keyword evidence="1" id="KW-1133">Transmembrane helix</keyword>
<dbReference type="Proteomes" id="UP000466799">
    <property type="component" value="Unassembled WGS sequence"/>
</dbReference>
<evidence type="ECO:0000313" key="3">
    <source>
        <dbReference type="Proteomes" id="UP000466799"/>
    </source>
</evidence>